<accession>H8Z396</accession>
<gene>
    <name evidence="2" type="ORF">Thi970DRAFT_02037</name>
</gene>
<proteinExistence type="predicted"/>
<dbReference type="EMBL" id="JH603169">
    <property type="protein sequence ID" value="EIC21804.1"/>
    <property type="molecule type" value="Genomic_DNA"/>
</dbReference>
<organism evidence="2 3">
    <name type="scientific">Thiorhodovibrio frisius</name>
    <dbReference type="NCBI Taxonomy" id="631362"/>
    <lineage>
        <taxon>Bacteria</taxon>
        <taxon>Pseudomonadati</taxon>
        <taxon>Pseudomonadota</taxon>
        <taxon>Gammaproteobacteria</taxon>
        <taxon>Chromatiales</taxon>
        <taxon>Chromatiaceae</taxon>
        <taxon>Thiorhodovibrio</taxon>
    </lineage>
</organism>
<evidence type="ECO:0000313" key="3">
    <source>
        <dbReference type="Proteomes" id="UP000002964"/>
    </source>
</evidence>
<dbReference type="AlphaFoldDB" id="H8Z396"/>
<keyword evidence="3" id="KW-1185">Reference proteome</keyword>
<dbReference type="HOGENOM" id="CLU_070700_3_1_6"/>
<evidence type="ECO:0000256" key="1">
    <source>
        <dbReference type="SAM" id="Phobius"/>
    </source>
</evidence>
<dbReference type="Proteomes" id="UP000002964">
    <property type="component" value="Unassembled WGS sequence"/>
</dbReference>
<keyword evidence="1" id="KW-1133">Transmembrane helix</keyword>
<sequence>MSSIVISQNALEIGLSGSAISLLLLYHLFHAWEVRARPERTSFGRNSQARARWAVHVMRKGADILAVQTLRNWTMGATLLASTAIVLALGILSFALSTDGVDQLNSIVHIAGVRSHSLAVIKALLAVFIYLIGFVSFSLSIRFYNHAAFLLNLPPLKGESADPAAAIHAIRRGAGAYNFGMRAYYISIPLMLWLLGPIWFFVGAVVMILLIYRLDHEYG</sequence>
<dbReference type="InterPro" id="IPR006747">
    <property type="entry name" value="DUF599"/>
</dbReference>
<name>H8Z396_9GAMM</name>
<dbReference type="STRING" id="631362.Thi970DRAFT_02037"/>
<dbReference type="OrthoDB" id="5768130at2"/>
<protein>
    <submittedName>
        <fullName evidence="2">Putative membrane protein</fullName>
    </submittedName>
</protein>
<dbReference type="PANTHER" id="PTHR31168">
    <property type="entry name" value="OS02G0292800 PROTEIN"/>
    <property type="match status" value="1"/>
</dbReference>
<feature type="transmembrane region" description="Helical" evidence="1">
    <location>
        <begin position="73"/>
        <end position="97"/>
    </location>
</feature>
<keyword evidence="1" id="KW-0812">Transmembrane</keyword>
<dbReference type="eggNOG" id="COG3821">
    <property type="taxonomic scope" value="Bacteria"/>
</dbReference>
<reference evidence="2 3" key="2">
    <citation type="submission" date="2011-11" db="EMBL/GenBank/DDBJ databases">
        <authorList>
            <consortium name="US DOE Joint Genome Institute"/>
            <person name="Lucas S."/>
            <person name="Han J."/>
            <person name="Lapidus A."/>
            <person name="Cheng J.-F."/>
            <person name="Goodwin L."/>
            <person name="Pitluck S."/>
            <person name="Peters L."/>
            <person name="Ovchinnikova G."/>
            <person name="Zhang X."/>
            <person name="Detter J.C."/>
            <person name="Han C."/>
            <person name="Tapia R."/>
            <person name="Land M."/>
            <person name="Hauser L."/>
            <person name="Kyrpides N."/>
            <person name="Ivanova N."/>
            <person name="Pagani I."/>
            <person name="Vogl K."/>
            <person name="Liu Z."/>
            <person name="Overmann J."/>
            <person name="Frigaard N.-U."/>
            <person name="Bryant D."/>
            <person name="Woyke T."/>
        </authorList>
    </citation>
    <scope>NUCLEOTIDE SEQUENCE [LARGE SCALE GENOMIC DNA]</scope>
    <source>
        <strain evidence="2 3">970</strain>
    </source>
</reference>
<reference evidence="3" key="1">
    <citation type="submission" date="2011-06" db="EMBL/GenBank/DDBJ databases">
        <authorList>
            <consortium name="US DOE Joint Genome Institute (JGI-PGF)"/>
            <person name="Lucas S."/>
            <person name="Han J."/>
            <person name="Lapidus A."/>
            <person name="Cheng J.-F."/>
            <person name="Goodwin L."/>
            <person name="Pitluck S."/>
            <person name="Peters L."/>
            <person name="Land M.L."/>
            <person name="Hauser L."/>
            <person name="Vogl K."/>
            <person name="Liu Z."/>
            <person name="Overmann J."/>
            <person name="Frigaard N.-U."/>
            <person name="Bryant D.A."/>
            <person name="Woyke T.J."/>
        </authorList>
    </citation>
    <scope>NUCLEOTIDE SEQUENCE [LARGE SCALE GENOMIC DNA]</scope>
    <source>
        <strain evidence="3">970</strain>
    </source>
</reference>
<dbReference type="Pfam" id="PF04654">
    <property type="entry name" value="DUF599"/>
    <property type="match status" value="1"/>
</dbReference>
<feature type="transmembrane region" description="Helical" evidence="1">
    <location>
        <begin position="190"/>
        <end position="212"/>
    </location>
</feature>
<keyword evidence="1" id="KW-0472">Membrane</keyword>
<feature type="transmembrane region" description="Helical" evidence="1">
    <location>
        <begin position="12"/>
        <end position="29"/>
    </location>
</feature>
<feature type="transmembrane region" description="Helical" evidence="1">
    <location>
        <begin position="118"/>
        <end position="144"/>
    </location>
</feature>
<evidence type="ECO:0000313" key="2">
    <source>
        <dbReference type="EMBL" id="EIC21804.1"/>
    </source>
</evidence>
<dbReference type="PANTHER" id="PTHR31168:SF1">
    <property type="entry name" value="DUF599 FAMILY PROTEIN"/>
    <property type="match status" value="1"/>
</dbReference>